<dbReference type="Pfam" id="PF01771">
    <property type="entry name" value="Viral_alk_exo"/>
    <property type="match status" value="1"/>
</dbReference>
<dbReference type="AlphaFoldDB" id="A0A8K0GH73"/>
<evidence type="ECO:0000313" key="6">
    <source>
        <dbReference type="Proteomes" id="UP000801492"/>
    </source>
</evidence>
<dbReference type="InterPro" id="IPR034720">
    <property type="entry name" value="Viral_alk_exo"/>
</dbReference>
<keyword evidence="1" id="KW-0540">Nuclease</keyword>
<gene>
    <name evidence="5" type="ORF">ILUMI_01683</name>
</gene>
<sequence>MIKNKPLNTRRARRERLRLLKYKIRHTTTRKRHVVRAFNEIDTDYGPTAQEPLPDLEIVNRKQKILLDLENSAINGNNIEKATRGQHQNSLWHDMRRNRPTASNFETICLRRKTTSCHHLVKRLLH</sequence>
<dbReference type="Proteomes" id="UP000801492">
    <property type="component" value="Unassembled WGS sequence"/>
</dbReference>
<keyword evidence="6" id="KW-1185">Reference proteome</keyword>
<keyword evidence="4" id="KW-0269">Exonuclease</keyword>
<protein>
    <submittedName>
        <fullName evidence="5">Uncharacterized protein</fullName>
    </submittedName>
</protein>
<evidence type="ECO:0000313" key="5">
    <source>
        <dbReference type="EMBL" id="KAF2904500.1"/>
    </source>
</evidence>
<dbReference type="Gene3D" id="3.90.320.10">
    <property type="match status" value="1"/>
</dbReference>
<evidence type="ECO:0000256" key="3">
    <source>
        <dbReference type="ARBA" id="ARBA00022801"/>
    </source>
</evidence>
<reference evidence="5" key="1">
    <citation type="submission" date="2019-08" db="EMBL/GenBank/DDBJ databases">
        <title>The genome of the North American firefly Photinus pyralis.</title>
        <authorList>
            <consortium name="Photinus pyralis genome working group"/>
            <person name="Fallon T.R."/>
            <person name="Sander Lower S.E."/>
            <person name="Weng J.-K."/>
        </authorList>
    </citation>
    <scope>NUCLEOTIDE SEQUENCE</scope>
    <source>
        <strain evidence="5">TRF0915ILg1</strain>
        <tissue evidence="5">Whole body</tissue>
    </source>
</reference>
<dbReference type="OrthoDB" id="421276at2759"/>
<evidence type="ECO:0000256" key="1">
    <source>
        <dbReference type="ARBA" id="ARBA00022722"/>
    </source>
</evidence>
<comment type="caution">
    <text evidence="5">The sequence shown here is derived from an EMBL/GenBank/DDBJ whole genome shotgun (WGS) entry which is preliminary data.</text>
</comment>
<keyword evidence="2" id="KW-0255">Endonuclease</keyword>
<dbReference type="GO" id="GO:0004519">
    <property type="term" value="F:endonuclease activity"/>
    <property type="evidence" value="ECO:0007669"/>
    <property type="project" value="UniProtKB-KW"/>
</dbReference>
<dbReference type="SUPFAM" id="SSF52980">
    <property type="entry name" value="Restriction endonuclease-like"/>
    <property type="match status" value="1"/>
</dbReference>
<name>A0A8K0GH73_IGNLU</name>
<accession>A0A8K0GH73</accession>
<evidence type="ECO:0000256" key="2">
    <source>
        <dbReference type="ARBA" id="ARBA00022759"/>
    </source>
</evidence>
<proteinExistence type="predicted"/>
<dbReference type="EMBL" id="VTPC01000755">
    <property type="protein sequence ID" value="KAF2904500.1"/>
    <property type="molecule type" value="Genomic_DNA"/>
</dbReference>
<evidence type="ECO:0000256" key="4">
    <source>
        <dbReference type="ARBA" id="ARBA00022839"/>
    </source>
</evidence>
<dbReference type="InterPro" id="IPR011335">
    <property type="entry name" value="Restrct_endonuc-II-like"/>
</dbReference>
<organism evidence="5 6">
    <name type="scientific">Ignelater luminosus</name>
    <name type="common">Cucubano</name>
    <name type="synonym">Pyrophorus luminosus</name>
    <dbReference type="NCBI Taxonomy" id="2038154"/>
    <lineage>
        <taxon>Eukaryota</taxon>
        <taxon>Metazoa</taxon>
        <taxon>Ecdysozoa</taxon>
        <taxon>Arthropoda</taxon>
        <taxon>Hexapoda</taxon>
        <taxon>Insecta</taxon>
        <taxon>Pterygota</taxon>
        <taxon>Neoptera</taxon>
        <taxon>Endopterygota</taxon>
        <taxon>Coleoptera</taxon>
        <taxon>Polyphaga</taxon>
        <taxon>Elateriformia</taxon>
        <taxon>Elateroidea</taxon>
        <taxon>Elateridae</taxon>
        <taxon>Agrypninae</taxon>
        <taxon>Pyrophorini</taxon>
        <taxon>Ignelater</taxon>
    </lineage>
</organism>
<dbReference type="InterPro" id="IPR011604">
    <property type="entry name" value="PDDEXK-like_dom_sf"/>
</dbReference>
<keyword evidence="3" id="KW-0378">Hydrolase</keyword>
<dbReference type="GO" id="GO:0006281">
    <property type="term" value="P:DNA repair"/>
    <property type="evidence" value="ECO:0007669"/>
    <property type="project" value="UniProtKB-ARBA"/>
</dbReference>
<dbReference type="GO" id="GO:0004527">
    <property type="term" value="F:exonuclease activity"/>
    <property type="evidence" value="ECO:0007669"/>
    <property type="project" value="UniProtKB-KW"/>
</dbReference>